<comment type="caution">
    <text evidence="3">The sequence shown here is derived from an EMBL/GenBank/DDBJ whole genome shotgun (WGS) entry which is preliminary data.</text>
</comment>
<accession>A0ABV7WTH6</accession>
<dbReference type="Gene3D" id="3.20.20.450">
    <property type="entry name" value="EAL domain"/>
    <property type="match status" value="1"/>
</dbReference>
<dbReference type="PANTHER" id="PTHR44757:SF2">
    <property type="entry name" value="BIOFILM ARCHITECTURE MAINTENANCE PROTEIN MBAA"/>
    <property type="match status" value="1"/>
</dbReference>
<keyword evidence="4" id="KW-1185">Reference proteome</keyword>
<dbReference type="Proteomes" id="UP001595710">
    <property type="component" value="Unassembled WGS sequence"/>
</dbReference>
<name>A0ABV7WTH6_9GAMM</name>
<dbReference type="PROSITE" id="PS50883">
    <property type="entry name" value="EAL"/>
    <property type="match status" value="1"/>
</dbReference>
<dbReference type="Gene3D" id="3.30.70.270">
    <property type="match status" value="1"/>
</dbReference>
<reference evidence="4" key="1">
    <citation type="journal article" date="2019" name="Int. J. Syst. Evol. Microbiol.">
        <title>The Global Catalogue of Microorganisms (GCM) 10K type strain sequencing project: providing services to taxonomists for standard genome sequencing and annotation.</title>
        <authorList>
            <consortium name="The Broad Institute Genomics Platform"/>
            <consortium name="The Broad Institute Genome Sequencing Center for Infectious Disease"/>
            <person name="Wu L."/>
            <person name="Ma J."/>
        </authorList>
    </citation>
    <scope>NUCLEOTIDE SEQUENCE [LARGE SCALE GENOMIC DNA]</scope>
    <source>
        <strain evidence="4">CECT 8288</strain>
    </source>
</reference>
<dbReference type="SMART" id="SM00267">
    <property type="entry name" value="GGDEF"/>
    <property type="match status" value="1"/>
</dbReference>
<dbReference type="EMBL" id="JBHRYN010000014">
    <property type="protein sequence ID" value="MFC3702608.1"/>
    <property type="molecule type" value="Genomic_DNA"/>
</dbReference>
<dbReference type="InterPro" id="IPR029787">
    <property type="entry name" value="Nucleotide_cyclase"/>
</dbReference>
<dbReference type="InterPro" id="IPR035965">
    <property type="entry name" value="PAS-like_dom_sf"/>
</dbReference>
<dbReference type="PROSITE" id="PS50887">
    <property type="entry name" value="GGDEF"/>
    <property type="match status" value="1"/>
</dbReference>
<dbReference type="Pfam" id="PF00990">
    <property type="entry name" value="GGDEF"/>
    <property type="match status" value="1"/>
</dbReference>
<gene>
    <name evidence="3" type="ORF">ACFOND_13270</name>
</gene>
<dbReference type="SMART" id="SM00052">
    <property type="entry name" value="EAL"/>
    <property type="match status" value="1"/>
</dbReference>
<dbReference type="InterPro" id="IPR052155">
    <property type="entry name" value="Biofilm_reg_signaling"/>
</dbReference>
<evidence type="ECO:0000313" key="4">
    <source>
        <dbReference type="Proteomes" id="UP001595710"/>
    </source>
</evidence>
<dbReference type="CDD" id="cd01949">
    <property type="entry name" value="GGDEF"/>
    <property type="match status" value="1"/>
</dbReference>
<dbReference type="NCBIfam" id="TIGR00254">
    <property type="entry name" value="GGDEF"/>
    <property type="match status" value="1"/>
</dbReference>
<dbReference type="InterPro" id="IPR035919">
    <property type="entry name" value="EAL_sf"/>
</dbReference>
<evidence type="ECO:0000259" key="1">
    <source>
        <dbReference type="PROSITE" id="PS50883"/>
    </source>
</evidence>
<protein>
    <submittedName>
        <fullName evidence="3">Bifunctional diguanylate cyclase/phosphodiesterase</fullName>
    </submittedName>
</protein>
<dbReference type="SUPFAM" id="SSF55785">
    <property type="entry name" value="PYP-like sensor domain (PAS domain)"/>
    <property type="match status" value="1"/>
</dbReference>
<evidence type="ECO:0000259" key="2">
    <source>
        <dbReference type="PROSITE" id="PS50887"/>
    </source>
</evidence>
<dbReference type="InterPro" id="IPR043128">
    <property type="entry name" value="Rev_trsase/Diguanyl_cyclase"/>
</dbReference>
<dbReference type="Pfam" id="PF00563">
    <property type="entry name" value="EAL"/>
    <property type="match status" value="1"/>
</dbReference>
<sequence length="708" mass="79094">MSPRNASESKVESPNLPKPLSELFNGTDIGSAIVNAEAVVVSCNSALKRWLGRLTNNSDTSTYPIELTSLKRILRNFNAKKNLSYQLVNFPLQHSGLKYPLMAQGVLTRLNSSAANEQEPLEFGLICWMSETSKQPAISSMPRSIDKLLYSVPIGIISINGEWECEFVNGEFCLLTEKTEAELAGREWIDVFMHQHERLQSLVSQLSTEGVARVDLAINSPGRRTKTLELELKGQLNADGTLNHAVGALVDVSDRVERQNEIHRLANFDPITGLHNRLSILHQLERYINIAQELTQPIHLLFVDLDSFKMINDLYGHPVGDLLLKEVGERLKESVRDSDLVSRFGGDEFLLIIPGAIDQSVVDGIATKIIERVGLPYQIKKITLHTSVSIGISDYIPNKAIVSAPPVSAKLIMDDLIQRADITLYSAKKQGKNRYVRFTNDDSQKVTDFYNILQKLTTGIENKEFNMVYQPIVNCKSGEITTVEALIRWNNKDIGQITPDRFIPIAESHGKIADIQYCMIEQVSRDIALFSELGVLASHSFRVAINLSASQIVDIVHLSEFLAYITDKGILPSQISLEITESMIVSDEQHIIDYLASLIDQGFQINMDDFGTGYSSLSYLTKIPLSAIKLDKSFIEPILKKTEQRALVDGVLRLAHSLNLTVVAEGVENDLQRETLSKMGCDCIQGFAVAKPMPPKKLVKWITHYYEQ</sequence>
<dbReference type="InterPro" id="IPR001633">
    <property type="entry name" value="EAL_dom"/>
</dbReference>
<dbReference type="RefSeq" id="WP_377363244.1">
    <property type="nucleotide sequence ID" value="NZ_JBHRYN010000014.1"/>
</dbReference>
<feature type="domain" description="EAL" evidence="1">
    <location>
        <begin position="449"/>
        <end position="706"/>
    </location>
</feature>
<feature type="domain" description="GGDEF" evidence="2">
    <location>
        <begin position="296"/>
        <end position="440"/>
    </location>
</feature>
<evidence type="ECO:0000313" key="3">
    <source>
        <dbReference type="EMBL" id="MFC3702608.1"/>
    </source>
</evidence>
<dbReference type="CDD" id="cd01948">
    <property type="entry name" value="EAL"/>
    <property type="match status" value="1"/>
</dbReference>
<proteinExistence type="predicted"/>
<dbReference type="PANTHER" id="PTHR44757">
    <property type="entry name" value="DIGUANYLATE CYCLASE DGCP"/>
    <property type="match status" value="1"/>
</dbReference>
<dbReference type="SUPFAM" id="SSF141868">
    <property type="entry name" value="EAL domain-like"/>
    <property type="match status" value="1"/>
</dbReference>
<organism evidence="3 4">
    <name type="scientific">Reinekea marina</name>
    <dbReference type="NCBI Taxonomy" id="1310421"/>
    <lineage>
        <taxon>Bacteria</taxon>
        <taxon>Pseudomonadati</taxon>
        <taxon>Pseudomonadota</taxon>
        <taxon>Gammaproteobacteria</taxon>
        <taxon>Oceanospirillales</taxon>
        <taxon>Saccharospirillaceae</taxon>
        <taxon>Reinekea</taxon>
    </lineage>
</organism>
<dbReference type="InterPro" id="IPR000160">
    <property type="entry name" value="GGDEF_dom"/>
</dbReference>
<dbReference type="SUPFAM" id="SSF55073">
    <property type="entry name" value="Nucleotide cyclase"/>
    <property type="match status" value="1"/>
</dbReference>
<dbReference type="Gene3D" id="3.30.450.20">
    <property type="entry name" value="PAS domain"/>
    <property type="match status" value="1"/>
</dbReference>